<dbReference type="Proteomes" id="UP001454036">
    <property type="component" value="Unassembled WGS sequence"/>
</dbReference>
<dbReference type="EMBL" id="BAABME010013745">
    <property type="protein sequence ID" value="GAA0186483.1"/>
    <property type="molecule type" value="Genomic_DNA"/>
</dbReference>
<comment type="caution">
    <text evidence="2">The sequence shown here is derived from an EMBL/GenBank/DDBJ whole genome shotgun (WGS) entry which is preliminary data.</text>
</comment>
<protein>
    <recommendedName>
        <fullName evidence="1">Reverse transcriptase domain-containing protein</fullName>
    </recommendedName>
</protein>
<keyword evidence="3" id="KW-1185">Reference proteome</keyword>
<evidence type="ECO:0000313" key="2">
    <source>
        <dbReference type="EMBL" id="GAA0186483.1"/>
    </source>
</evidence>
<reference evidence="2 3" key="1">
    <citation type="submission" date="2024-01" db="EMBL/GenBank/DDBJ databases">
        <title>The complete chloroplast genome sequence of Lithospermum erythrorhizon: insights into the phylogenetic relationship among Boraginaceae species and the maternal lineages of purple gromwells.</title>
        <authorList>
            <person name="Okada T."/>
            <person name="Watanabe K."/>
        </authorList>
    </citation>
    <scope>NUCLEOTIDE SEQUENCE [LARGE SCALE GENOMIC DNA]</scope>
</reference>
<dbReference type="PANTHER" id="PTHR33116:SF86">
    <property type="entry name" value="REVERSE TRANSCRIPTASE DOMAIN-CONTAINING PROTEIN"/>
    <property type="match status" value="1"/>
</dbReference>
<evidence type="ECO:0000313" key="3">
    <source>
        <dbReference type="Proteomes" id="UP001454036"/>
    </source>
</evidence>
<proteinExistence type="predicted"/>
<dbReference type="PANTHER" id="PTHR33116">
    <property type="entry name" value="REVERSE TRANSCRIPTASE ZINC-BINDING DOMAIN-CONTAINING PROTEIN-RELATED-RELATED"/>
    <property type="match status" value="1"/>
</dbReference>
<dbReference type="Pfam" id="PF00078">
    <property type="entry name" value="RVT_1"/>
    <property type="match status" value="1"/>
</dbReference>
<dbReference type="CDD" id="cd01650">
    <property type="entry name" value="RT_nLTR_like"/>
    <property type="match status" value="1"/>
</dbReference>
<gene>
    <name evidence="2" type="ORF">LIER_33771</name>
</gene>
<dbReference type="InterPro" id="IPR043502">
    <property type="entry name" value="DNA/RNA_pol_sf"/>
</dbReference>
<feature type="domain" description="Reverse transcriptase" evidence="1">
    <location>
        <begin position="32"/>
        <end position="203"/>
    </location>
</feature>
<evidence type="ECO:0000259" key="1">
    <source>
        <dbReference type="Pfam" id="PF00078"/>
    </source>
</evidence>
<name>A0AAV3RXT3_LITER</name>
<dbReference type="SUPFAM" id="SSF56672">
    <property type="entry name" value="DNA/RNA polymerases"/>
    <property type="match status" value="1"/>
</dbReference>
<organism evidence="2 3">
    <name type="scientific">Lithospermum erythrorhizon</name>
    <name type="common">Purple gromwell</name>
    <name type="synonym">Lithospermum officinale var. erythrorhizon</name>
    <dbReference type="NCBI Taxonomy" id="34254"/>
    <lineage>
        <taxon>Eukaryota</taxon>
        <taxon>Viridiplantae</taxon>
        <taxon>Streptophyta</taxon>
        <taxon>Embryophyta</taxon>
        <taxon>Tracheophyta</taxon>
        <taxon>Spermatophyta</taxon>
        <taxon>Magnoliopsida</taxon>
        <taxon>eudicotyledons</taxon>
        <taxon>Gunneridae</taxon>
        <taxon>Pentapetalae</taxon>
        <taxon>asterids</taxon>
        <taxon>lamiids</taxon>
        <taxon>Boraginales</taxon>
        <taxon>Boraginaceae</taxon>
        <taxon>Boraginoideae</taxon>
        <taxon>Lithospermeae</taxon>
        <taxon>Lithospermum</taxon>
    </lineage>
</organism>
<accession>A0AAV3RXT3</accession>
<sequence>MVLNCVNKGRFLKKFNLTLITLIPKVPNPVDIKQFRPIALCNTTANWCRLKQVLGEFVSESQSAFVPNRLITDNILLAYEVHHFIKHKKTGRKGYMSIKLDMHKAYDRVEWAFLRLMMEHLQFPEKWIRGLRQGDPLSPYMFIICTEGLISLLKGACPRGSLAGIRLGHTGEPVSHMLFADDTLLFGETTEWEAHSIMTILNQYERLSGQLGQEPHRRLEPKLLSKAGKSIFITSVLQAIPTYAMQCFKLSIHTCHELNSLIANYWWGSTKNARKIHWVSYDKLCRDKADGGHGFRDNHAFNMALLSKQAWRIASDPTGQLAQMYKSKYYPHGNFWHVHLGSCPSLTLRGILSARDLLVKGVKWSVGNGETIEIWNHRWLPHTHSNKPITPVNKENAKLRVCDLIDQDIGVWNITLVRRLFFPVDADVILNMSLHQLHREDKFV</sequence>
<dbReference type="AlphaFoldDB" id="A0AAV3RXT3"/>
<dbReference type="InterPro" id="IPR000477">
    <property type="entry name" value="RT_dom"/>
</dbReference>